<dbReference type="Proteomes" id="UP000437736">
    <property type="component" value="Unassembled WGS sequence"/>
</dbReference>
<gene>
    <name evidence="2" type="ORF">GHK86_05025</name>
</gene>
<dbReference type="SUPFAM" id="SSF117782">
    <property type="entry name" value="YbjQ-like"/>
    <property type="match status" value="2"/>
</dbReference>
<proteinExistence type="inferred from homology"/>
<comment type="caution">
    <text evidence="2">The sequence shown here is derived from an EMBL/GenBank/DDBJ whole genome shotgun (WGS) entry which is preliminary data.</text>
</comment>
<keyword evidence="3" id="KW-1185">Reference proteome</keyword>
<sequence>MRRLQELEGRGEQRPFFTSDLSVNEFLLVKEAGFDPRGLVYGSSIYHIGLQRRNWSSNMELEKLTQAMYTARELAMARMEAEAEVLGADGIVGVRLDINYYDWGKHSAEFIAVGTAVSARGAEGSWRTDEGKPFTSDLSGQDFWTLVQSGYLPLGLVLGTCVYHVAHRGPMAAALQSMANRELENFTQGLYDARELAMTRMQDEALRLGAEGIVGVHLEEKSHFWGSHVIEFLAVGTAVRPAPGAAGPGHPQLMLPMDT</sequence>
<evidence type="ECO:0000256" key="1">
    <source>
        <dbReference type="ARBA" id="ARBA00010751"/>
    </source>
</evidence>
<evidence type="ECO:0000313" key="3">
    <source>
        <dbReference type="Proteomes" id="UP000437736"/>
    </source>
</evidence>
<dbReference type="EMBL" id="WJHE01000210">
    <property type="protein sequence ID" value="MST32089.1"/>
    <property type="molecule type" value="Genomic_DNA"/>
</dbReference>
<comment type="similarity">
    <text evidence="1">Belongs to the UPF0145 family.</text>
</comment>
<accession>A0ABW9QQU7</accession>
<dbReference type="InterPro" id="IPR002765">
    <property type="entry name" value="UPF0145_YbjQ-like"/>
</dbReference>
<protein>
    <submittedName>
        <fullName evidence="2">Heavy metal-binding domain-containing protein</fullName>
    </submittedName>
</protein>
<evidence type="ECO:0000313" key="2">
    <source>
        <dbReference type="EMBL" id="MST32089.1"/>
    </source>
</evidence>
<reference evidence="2 3" key="1">
    <citation type="submission" date="2019-11" db="EMBL/GenBank/DDBJ databases">
        <title>Acidiferrimicrobium australis gen. nov., sp. nov., an acidophilic and obligately heterotrophic, member of the Actinobacteria that catalyses dissimilatory oxido- reduction of iron isolated from metal-rich acidic water in Chile.</title>
        <authorList>
            <person name="Gonzalez D."/>
            <person name="Huber K."/>
            <person name="Hedrich S."/>
            <person name="Rojas-Villalobos C."/>
            <person name="Quatrini R."/>
            <person name="Dinamarca M.A."/>
            <person name="Schwarz A."/>
            <person name="Canales C."/>
            <person name="Nancucheo I."/>
        </authorList>
    </citation>
    <scope>NUCLEOTIDE SEQUENCE [LARGE SCALE GENOMIC DNA]</scope>
    <source>
        <strain evidence="2 3">USS-CCA1</strain>
    </source>
</reference>
<dbReference type="InterPro" id="IPR035439">
    <property type="entry name" value="UPF0145_dom_sf"/>
</dbReference>
<dbReference type="Pfam" id="PF01906">
    <property type="entry name" value="YbjQ_1"/>
    <property type="match status" value="2"/>
</dbReference>
<dbReference type="Gene3D" id="3.30.110.70">
    <property type="entry name" value="Hypothetical protein apc22750. Chain B"/>
    <property type="match status" value="2"/>
</dbReference>
<organism evidence="2 3">
    <name type="scientific">Acidiferrimicrobium australe</name>
    <dbReference type="NCBI Taxonomy" id="2664430"/>
    <lineage>
        <taxon>Bacteria</taxon>
        <taxon>Bacillati</taxon>
        <taxon>Actinomycetota</taxon>
        <taxon>Acidimicrobiia</taxon>
        <taxon>Acidimicrobiales</taxon>
        <taxon>Acidimicrobiaceae</taxon>
        <taxon>Acidiferrimicrobium</taxon>
    </lineage>
</organism>
<dbReference type="PANTHER" id="PTHR34068:SF2">
    <property type="entry name" value="UPF0145 PROTEIN SCO3412"/>
    <property type="match status" value="1"/>
</dbReference>
<name>A0ABW9QQU7_9ACTN</name>
<dbReference type="PANTHER" id="PTHR34068">
    <property type="entry name" value="UPF0145 PROTEIN YBJQ"/>
    <property type="match status" value="1"/>
</dbReference>